<gene>
    <name evidence="3" type="primary">LOC106172429</name>
</gene>
<dbReference type="OrthoDB" id="567086at2759"/>
<dbReference type="InterPro" id="IPR027417">
    <property type="entry name" value="P-loop_NTPase"/>
</dbReference>
<organism evidence="2 3">
    <name type="scientific">Lingula anatina</name>
    <name type="common">Brachiopod</name>
    <name type="synonym">Lingula unguis</name>
    <dbReference type="NCBI Taxonomy" id="7574"/>
    <lineage>
        <taxon>Eukaryota</taxon>
        <taxon>Metazoa</taxon>
        <taxon>Spiralia</taxon>
        <taxon>Lophotrochozoa</taxon>
        <taxon>Brachiopoda</taxon>
        <taxon>Linguliformea</taxon>
        <taxon>Lingulata</taxon>
        <taxon>Lingulida</taxon>
        <taxon>Linguloidea</taxon>
        <taxon>Lingulidae</taxon>
        <taxon>Lingula</taxon>
    </lineage>
</organism>
<evidence type="ECO:0000313" key="2">
    <source>
        <dbReference type="Proteomes" id="UP000085678"/>
    </source>
</evidence>
<dbReference type="InterPro" id="IPR031314">
    <property type="entry name" value="DNK_dom"/>
</dbReference>
<dbReference type="FunFam" id="3.40.50.300:FF:001571">
    <property type="entry name" value="Deoxynucleoside kinase"/>
    <property type="match status" value="1"/>
</dbReference>
<dbReference type="GO" id="GO:0019136">
    <property type="term" value="F:deoxynucleoside kinase activity"/>
    <property type="evidence" value="ECO:0007669"/>
    <property type="project" value="TreeGrafter"/>
</dbReference>
<dbReference type="KEGG" id="lak:106172429"/>
<evidence type="ECO:0000259" key="1">
    <source>
        <dbReference type="Pfam" id="PF01712"/>
    </source>
</evidence>
<dbReference type="CDD" id="cd01673">
    <property type="entry name" value="dNK"/>
    <property type="match status" value="1"/>
</dbReference>
<dbReference type="InParanoid" id="A0A1S3JE38"/>
<proteinExistence type="predicted"/>
<keyword evidence="2" id="KW-1185">Reference proteome</keyword>
<sequence>MPPGQFQPMINVAQHAKIWRTFQLCFCCRRWLWMNFFSGNCRNILLNSQVKPIEKMLGRLKPKKSFEAEFIKDFENLNFCKSTSTVCIEGNIGSGKSTLLNHFANSPHVEAIKEPLDKWCNLQGHNALELLYKDMKRWSFSFNTYVQLTRVQMHNFETQKPIRMIERSLHSTKHVFMENNRRTGILHEMEYAILDNWYEWLNETKQAEVDLIVYVRAPPEVSYQRITRRDRKEESGVPYEYIEALHELHEDWLIKQKHPVPCPVLVLDASCGLDDLKHLYEDKRPEILCGYH</sequence>
<dbReference type="SUPFAM" id="SSF52540">
    <property type="entry name" value="P-loop containing nucleoside triphosphate hydrolases"/>
    <property type="match status" value="1"/>
</dbReference>
<dbReference type="PANTHER" id="PTHR10513:SF24">
    <property type="entry name" value="THYMIDINE KINASE 2, MITOCHONDRIAL"/>
    <property type="match status" value="1"/>
</dbReference>
<dbReference type="PANTHER" id="PTHR10513">
    <property type="entry name" value="DEOXYNUCLEOSIDE KINASE"/>
    <property type="match status" value="1"/>
</dbReference>
<keyword evidence="3" id="KW-0418">Kinase</keyword>
<dbReference type="Gene3D" id="3.40.50.300">
    <property type="entry name" value="P-loop containing nucleotide triphosphate hydrolases"/>
    <property type="match status" value="1"/>
</dbReference>
<dbReference type="GeneID" id="106172429"/>
<reference evidence="3" key="1">
    <citation type="submission" date="2025-08" db="UniProtKB">
        <authorList>
            <consortium name="RefSeq"/>
        </authorList>
    </citation>
    <scope>IDENTIFICATION</scope>
    <source>
        <tissue evidence="3">Gonads</tissue>
    </source>
</reference>
<dbReference type="InterPro" id="IPR050566">
    <property type="entry name" value="Deoxyribonucleoside_kinase"/>
</dbReference>
<dbReference type="GO" id="GO:0005739">
    <property type="term" value="C:mitochondrion"/>
    <property type="evidence" value="ECO:0007669"/>
    <property type="project" value="TreeGrafter"/>
</dbReference>
<dbReference type="STRING" id="7574.A0A1S3JE38"/>
<dbReference type="Pfam" id="PF01712">
    <property type="entry name" value="dNK"/>
    <property type="match status" value="1"/>
</dbReference>
<protein>
    <submittedName>
        <fullName evidence="3">Deoxynucleoside kinase</fullName>
    </submittedName>
</protein>
<name>A0A1S3JE38_LINAN</name>
<feature type="domain" description="Deoxynucleoside kinase" evidence="1">
    <location>
        <begin position="86"/>
        <end position="274"/>
    </location>
</feature>
<accession>A0A1S3JE38</accession>
<dbReference type="AlphaFoldDB" id="A0A1S3JE38"/>
<evidence type="ECO:0000313" key="3">
    <source>
        <dbReference type="RefSeq" id="XP_013408593.1"/>
    </source>
</evidence>
<dbReference type="Proteomes" id="UP000085678">
    <property type="component" value="Unplaced"/>
</dbReference>
<dbReference type="RefSeq" id="XP_013408593.1">
    <property type="nucleotide sequence ID" value="XM_013553139.1"/>
</dbReference>
<keyword evidence="3" id="KW-0808">Transferase</keyword>